<feature type="compositionally biased region" description="Polar residues" evidence="1">
    <location>
        <begin position="8"/>
        <end position="26"/>
    </location>
</feature>
<evidence type="ECO:0000313" key="2">
    <source>
        <dbReference type="EMBL" id="CAI9558797.1"/>
    </source>
</evidence>
<organism evidence="2 3">
    <name type="scientific">Staurois parvus</name>
    <dbReference type="NCBI Taxonomy" id="386267"/>
    <lineage>
        <taxon>Eukaryota</taxon>
        <taxon>Metazoa</taxon>
        <taxon>Chordata</taxon>
        <taxon>Craniata</taxon>
        <taxon>Vertebrata</taxon>
        <taxon>Euteleostomi</taxon>
        <taxon>Amphibia</taxon>
        <taxon>Batrachia</taxon>
        <taxon>Anura</taxon>
        <taxon>Neobatrachia</taxon>
        <taxon>Ranoidea</taxon>
        <taxon>Ranidae</taxon>
        <taxon>Staurois</taxon>
    </lineage>
</organism>
<evidence type="ECO:0000313" key="3">
    <source>
        <dbReference type="Proteomes" id="UP001162483"/>
    </source>
</evidence>
<sequence length="76" mass="8257">QPPPGGISSCSQRGVPQGAESKSQFACSPGPLMVGMDLEQTETRSRPLSTSGYGRGYRQRDWIRAGWMDGRPWGMA</sequence>
<accession>A0ABN9CI62</accession>
<feature type="non-terminal residue" evidence="2">
    <location>
        <position position="1"/>
    </location>
</feature>
<gene>
    <name evidence="2" type="ORF">SPARVUS_LOCUS4976916</name>
</gene>
<comment type="caution">
    <text evidence="2">The sequence shown here is derived from an EMBL/GenBank/DDBJ whole genome shotgun (WGS) entry which is preliminary data.</text>
</comment>
<keyword evidence="3" id="KW-1185">Reference proteome</keyword>
<feature type="region of interest" description="Disordered" evidence="1">
    <location>
        <begin position="1"/>
        <end position="33"/>
    </location>
</feature>
<proteinExistence type="predicted"/>
<name>A0ABN9CI62_9NEOB</name>
<protein>
    <submittedName>
        <fullName evidence="2">Uncharacterized protein</fullName>
    </submittedName>
</protein>
<dbReference type="EMBL" id="CATNWA010009841">
    <property type="protein sequence ID" value="CAI9558797.1"/>
    <property type="molecule type" value="Genomic_DNA"/>
</dbReference>
<dbReference type="Proteomes" id="UP001162483">
    <property type="component" value="Unassembled WGS sequence"/>
</dbReference>
<reference evidence="2" key="1">
    <citation type="submission" date="2023-05" db="EMBL/GenBank/DDBJ databases">
        <authorList>
            <person name="Stuckert A."/>
        </authorList>
    </citation>
    <scope>NUCLEOTIDE SEQUENCE</scope>
</reference>
<evidence type="ECO:0000256" key="1">
    <source>
        <dbReference type="SAM" id="MobiDB-lite"/>
    </source>
</evidence>